<feature type="compositionally biased region" description="Basic residues" evidence="1">
    <location>
        <begin position="623"/>
        <end position="641"/>
    </location>
</feature>
<feature type="region of interest" description="Disordered" evidence="1">
    <location>
        <begin position="1021"/>
        <end position="1114"/>
    </location>
</feature>
<dbReference type="AlphaFoldDB" id="A0A8J6DS43"/>
<dbReference type="GO" id="GO:0004864">
    <property type="term" value="F:protein phosphatase inhibitor activity"/>
    <property type="evidence" value="ECO:0007669"/>
    <property type="project" value="InterPro"/>
</dbReference>
<dbReference type="EMBL" id="JAGFMF010011628">
    <property type="protein sequence ID" value="KAG8518649.1"/>
    <property type="molecule type" value="Genomic_DNA"/>
</dbReference>
<gene>
    <name evidence="3" type="ORF">J0S82_018128</name>
</gene>
<keyword evidence="4" id="KW-1185">Reference proteome</keyword>
<dbReference type="Proteomes" id="UP000700334">
    <property type="component" value="Unassembled WGS sequence"/>
</dbReference>
<feature type="region of interest" description="Disordered" evidence="1">
    <location>
        <begin position="1"/>
        <end position="34"/>
    </location>
</feature>
<feature type="compositionally biased region" description="Basic and acidic residues" evidence="1">
    <location>
        <begin position="535"/>
        <end position="548"/>
    </location>
</feature>
<feature type="compositionally biased region" description="Low complexity" evidence="1">
    <location>
        <begin position="20"/>
        <end position="32"/>
    </location>
</feature>
<name>A0A8J6DS43_GALPY</name>
<dbReference type="InterPro" id="IPR031474">
    <property type="entry name" value="PPP1R26_N"/>
</dbReference>
<feature type="region of interest" description="Disordered" evidence="1">
    <location>
        <begin position="201"/>
        <end position="421"/>
    </location>
</feature>
<feature type="compositionally biased region" description="Basic and acidic residues" evidence="1">
    <location>
        <begin position="750"/>
        <end position="762"/>
    </location>
</feature>
<evidence type="ECO:0000313" key="3">
    <source>
        <dbReference type="EMBL" id="KAG8518649.1"/>
    </source>
</evidence>
<feature type="compositionally biased region" description="Basic and acidic residues" evidence="1">
    <location>
        <begin position="855"/>
        <end position="866"/>
    </location>
</feature>
<reference evidence="3" key="1">
    <citation type="journal article" date="2021" name="Evol. Appl.">
        <title>The genome of the Pyrenean desman and the effects of bottlenecks and inbreeding on the genomic landscape of an endangered species.</title>
        <authorList>
            <person name="Escoda L."/>
            <person name="Castresana J."/>
        </authorList>
    </citation>
    <scope>NUCLEOTIDE SEQUENCE</scope>
    <source>
        <strain evidence="3">IBE-C5619</strain>
    </source>
</reference>
<organism evidence="3 4">
    <name type="scientific">Galemys pyrenaicus</name>
    <name type="common">Iberian desman</name>
    <name type="synonym">Pyrenean desman</name>
    <dbReference type="NCBI Taxonomy" id="202257"/>
    <lineage>
        <taxon>Eukaryota</taxon>
        <taxon>Metazoa</taxon>
        <taxon>Chordata</taxon>
        <taxon>Craniata</taxon>
        <taxon>Vertebrata</taxon>
        <taxon>Euteleostomi</taxon>
        <taxon>Mammalia</taxon>
        <taxon>Eutheria</taxon>
        <taxon>Laurasiatheria</taxon>
        <taxon>Eulipotyphla</taxon>
        <taxon>Talpidae</taxon>
        <taxon>Galemys</taxon>
    </lineage>
</organism>
<protein>
    <submittedName>
        <fullName evidence="3">Protein phosphatase 1 regulatory subunit 26</fullName>
    </submittedName>
</protein>
<comment type="caution">
    <text evidence="3">The sequence shown here is derived from an EMBL/GenBank/DDBJ whole genome shotgun (WGS) entry which is preliminary data.</text>
</comment>
<dbReference type="InterPro" id="IPR026130">
    <property type="entry name" value="PPP1R26"/>
</dbReference>
<feature type="domain" description="Protein phosphatase 1 regulatory subunit 26 N-terminal" evidence="2">
    <location>
        <begin position="1"/>
        <end position="763"/>
    </location>
</feature>
<accession>A0A8J6DS43</accession>
<proteinExistence type="predicted"/>
<evidence type="ECO:0000256" key="1">
    <source>
        <dbReference type="SAM" id="MobiDB-lite"/>
    </source>
</evidence>
<dbReference type="PANTHER" id="PTHR15724">
    <property type="entry name" value="PROTEIN PHOSPHATASE 1 REGULATORY SUBUNIT 26"/>
    <property type="match status" value="1"/>
</dbReference>
<feature type="region of interest" description="Disordered" evidence="1">
    <location>
        <begin position="440"/>
        <end position="968"/>
    </location>
</feature>
<feature type="compositionally biased region" description="Low complexity" evidence="1">
    <location>
        <begin position="396"/>
        <end position="407"/>
    </location>
</feature>
<feature type="compositionally biased region" description="Pro residues" evidence="1">
    <location>
        <begin position="451"/>
        <end position="461"/>
    </location>
</feature>
<dbReference type="OrthoDB" id="9939953at2759"/>
<evidence type="ECO:0000313" key="4">
    <source>
        <dbReference type="Proteomes" id="UP000700334"/>
    </source>
</evidence>
<feature type="compositionally biased region" description="Low complexity" evidence="1">
    <location>
        <begin position="807"/>
        <end position="830"/>
    </location>
</feature>
<dbReference type="Pfam" id="PF15740">
    <property type="entry name" value="PPP1R26_N"/>
    <property type="match status" value="1"/>
</dbReference>
<evidence type="ECO:0000259" key="2">
    <source>
        <dbReference type="Pfam" id="PF15740"/>
    </source>
</evidence>
<feature type="compositionally biased region" description="Basic and acidic residues" evidence="1">
    <location>
        <begin position="1068"/>
        <end position="1082"/>
    </location>
</feature>
<dbReference type="PANTHER" id="PTHR15724:SF0">
    <property type="entry name" value="PROTEIN PHOSPHATASE 1 REGULATORY SUBUNIT 26"/>
    <property type="match status" value="1"/>
</dbReference>
<feature type="region of interest" description="Disordered" evidence="1">
    <location>
        <begin position="56"/>
        <end position="179"/>
    </location>
</feature>
<feature type="compositionally biased region" description="Low complexity" evidence="1">
    <location>
        <begin position="682"/>
        <end position="703"/>
    </location>
</feature>
<feature type="compositionally biased region" description="Acidic residues" evidence="1">
    <location>
        <begin position="96"/>
        <end position="108"/>
    </location>
</feature>
<feature type="compositionally biased region" description="Low complexity" evidence="1">
    <location>
        <begin position="577"/>
        <end position="607"/>
    </location>
</feature>
<sequence>MYLTNGPPVAALQSPWEAFGPPGSCRGPGRCSEAPEGRRAVVSARVQMLLSGLRCGRPALGRGQAGQSPDSPPAPPARSPAAALDPVGAAPLALDSDSDDSVDRDIEEAIQAYLQAKGGAARPASTPGRDRRGEPELQSGAATAPGPPRPAPGPGRCRVAATEDPGAASPVSASSEDSFEQGIRAEIEAFLLEKRQHRARCDPAADSGLGPGGRAAKPALRPGREPAARARPRGLPGACREFVFRKPPRVAKVQAQPRHLRCRASPGLGSPGSTKPATPSRPPEAAQSPGQEARRGAGLGRRGRQVESSGRAREASESSSDDGIEEAIRRYQLEKRKGAGGAPLGEEQGPSPPTQSALPETPRKTPGKKKPVATKAVDLGPGGLDPDRPCQPPREGPAAAPAGSPLPRSEPRARAASRADTSAELMCAEAILDISKAILPAPVEGGHGPLPASPGPGPPAAPHRARSDSSSVDSDDSIEQEIRTFLARKARSAAPGTPSHPGGPKAPLSQPPGLPPGCKRKRRGGLAPQLSSPRKLREGAKESRRDADPSLGRAGESRPPPATGTLGLGDGHQAPEARGSPAPGQGPAARARGGGQKASSGDKSSSLDSDEDLDTAIRDLLRSKRRKRWKHPQAAGRRKARLLGAAGGLQKGWAAKSPPLLRGCPPGPAGDGAGSPGPEPPSLSCSGAEGGPPACAAGAQPAPSVMRLPSRASGGGLLPCDAGPPQPPAASPSAPSEDSSSVDSDDSIEQEIRKFLAAKARESPSAADGRGGGPATPGVGSRKPPAAQPGVCTRSQRGRGASQLAEAPRGAGRAAAPSPASAPALGGRSSPRAEQASLPATPARSGSGTACARGGRRDACAHRDPSPRGAEPAAGDGAFGQLPSGAASTAFPRGWQGRGLLTRGPACKREGGPPAGTALPWGDFAPQSRAQSVWALGPEGRGPAWRGGPGSEREKGAQARGTPSLLADPKKGLPFAGFSPLLPRQLFHFGKSVSWGGTPASLFSAPLSLPLASPSFSAFREAQAGPSPVFGSSPALIKKAGGPWPPGKPQAGLSLPDRRNGGSGDGGTPRDRQRAAGWHEEGPEGLGSDASELSDASVEGRGGSPMARGSVPQL</sequence>
<feature type="compositionally biased region" description="Basic and acidic residues" evidence="1">
    <location>
        <begin position="326"/>
        <end position="337"/>
    </location>
</feature>
<feature type="compositionally biased region" description="Low complexity" evidence="1">
    <location>
        <begin position="731"/>
        <end position="742"/>
    </location>
</feature>